<evidence type="ECO:0000256" key="2">
    <source>
        <dbReference type="ARBA" id="ARBA00005124"/>
    </source>
</evidence>
<dbReference type="Gene3D" id="3.30.390.50">
    <property type="entry name" value="CO dehydrogenase flavoprotein, C-terminal domain"/>
    <property type="match status" value="1"/>
</dbReference>
<keyword evidence="5" id="KW-0547">Nucleotide-binding</keyword>
<name>A0A075GTA0_9ARCH</name>
<organism evidence="10">
    <name type="scientific">uncultured marine thaumarchaeote KM3_197_F10</name>
    <dbReference type="NCBI Taxonomy" id="1456088"/>
    <lineage>
        <taxon>Archaea</taxon>
        <taxon>Nitrososphaerota</taxon>
        <taxon>environmental samples</taxon>
    </lineage>
</organism>
<dbReference type="InterPro" id="IPR019491">
    <property type="entry name" value="Lipoate_protein_ligase_C"/>
</dbReference>
<keyword evidence="6" id="KW-0067">ATP-binding</keyword>
<evidence type="ECO:0000256" key="3">
    <source>
        <dbReference type="ARBA" id="ARBA00012367"/>
    </source>
</evidence>
<comment type="pathway">
    <text evidence="1">Protein modification; protein lipoylation via exogenous pathway; protein N(6)-(lipoyl)lysine from lipoate: step 2/2.</text>
</comment>
<dbReference type="Pfam" id="PF10437">
    <property type="entry name" value="Lip_prot_lig_C"/>
    <property type="match status" value="1"/>
</dbReference>
<evidence type="ECO:0000313" key="10">
    <source>
        <dbReference type="EMBL" id="AIF06949.1"/>
    </source>
</evidence>
<sequence>MKNLANIFKAKKLIKISMSYDNKKNVIGSIKITGDFFIHPEETLETLEDNLANTKLERNEISKKVEESLKNSEAFGFDVNSMTDAIMGCLKNE</sequence>
<dbReference type="UniPathway" id="UPA00537">
    <property type="reaction ID" value="UER00594"/>
</dbReference>
<protein>
    <recommendedName>
        <fullName evidence="3">lipoate--protein ligase</fullName>
        <ecNumber evidence="3">6.3.1.20</ecNumber>
    </recommendedName>
</protein>
<evidence type="ECO:0000256" key="7">
    <source>
        <dbReference type="ARBA" id="ARBA00048037"/>
    </source>
</evidence>
<evidence type="ECO:0000256" key="1">
    <source>
        <dbReference type="ARBA" id="ARBA00005085"/>
    </source>
</evidence>
<dbReference type="GO" id="GO:0009249">
    <property type="term" value="P:protein lipoylation"/>
    <property type="evidence" value="ECO:0007669"/>
    <property type="project" value="UniProtKB-ARBA"/>
</dbReference>
<comment type="pathway">
    <text evidence="2">Protein modification; protein lipoylation via exogenous pathway; protein N(6)-(lipoyl)lysine from lipoate: step 1/2.</text>
</comment>
<feature type="domain" description="Lipoate protein ligase C-terminal" evidence="9">
    <location>
        <begin position="16"/>
        <end position="76"/>
    </location>
</feature>
<keyword evidence="4" id="KW-0436">Ligase</keyword>
<dbReference type="SUPFAM" id="SSF82649">
    <property type="entry name" value="SufE/NifU"/>
    <property type="match status" value="1"/>
</dbReference>
<dbReference type="AlphaFoldDB" id="A0A075GTA0"/>
<keyword evidence="8" id="KW-0175">Coiled coil</keyword>
<reference evidence="10" key="1">
    <citation type="journal article" date="2014" name="Genome Biol. Evol.">
        <title>Pangenome evidence for extensive interdomain horizontal transfer affecting lineage core and shell genes in uncultured planktonic thaumarchaeota and euryarchaeota.</title>
        <authorList>
            <person name="Deschamps P."/>
            <person name="Zivanovic Y."/>
            <person name="Moreira D."/>
            <person name="Rodriguez-Valera F."/>
            <person name="Lopez-Garcia P."/>
        </authorList>
    </citation>
    <scope>NUCLEOTIDE SEQUENCE</scope>
</reference>
<dbReference type="GO" id="GO:0005524">
    <property type="term" value="F:ATP binding"/>
    <property type="evidence" value="ECO:0007669"/>
    <property type="project" value="UniProtKB-KW"/>
</dbReference>
<evidence type="ECO:0000256" key="8">
    <source>
        <dbReference type="SAM" id="Coils"/>
    </source>
</evidence>
<dbReference type="EMBL" id="KF900786">
    <property type="protein sequence ID" value="AIF06949.1"/>
    <property type="molecule type" value="Genomic_DNA"/>
</dbReference>
<evidence type="ECO:0000259" key="9">
    <source>
        <dbReference type="Pfam" id="PF10437"/>
    </source>
</evidence>
<dbReference type="GO" id="GO:0016979">
    <property type="term" value="F:lipoate-protein ligase activity"/>
    <property type="evidence" value="ECO:0007669"/>
    <property type="project" value="UniProtKB-EC"/>
</dbReference>
<feature type="coiled-coil region" evidence="8">
    <location>
        <begin position="44"/>
        <end position="71"/>
    </location>
</feature>
<dbReference type="EC" id="6.3.1.20" evidence="3"/>
<proteinExistence type="predicted"/>
<evidence type="ECO:0000256" key="5">
    <source>
        <dbReference type="ARBA" id="ARBA00022741"/>
    </source>
</evidence>
<evidence type="ECO:0000256" key="6">
    <source>
        <dbReference type="ARBA" id="ARBA00022840"/>
    </source>
</evidence>
<comment type="catalytic activity">
    <reaction evidence="7">
        <text>L-lysyl-[lipoyl-carrier protein] + (R)-lipoate + ATP = N(6)-[(R)-lipoyl]-L-lysyl-[lipoyl-carrier protein] + AMP + diphosphate + H(+)</text>
        <dbReference type="Rhea" id="RHEA:49288"/>
        <dbReference type="Rhea" id="RHEA-COMP:10500"/>
        <dbReference type="Rhea" id="RHEA-COMP:10502"/>
        <dbReference type="ChEBI" id="CHEBI:15378"/>
        <dbReference type="ChEBI" id="CHEBI:29969"/>
        <dbReference type="ChEBI" id="CHEBI:30616"/>
        <dbReference type="ChEBI" id="CHEBI:33019"/>
        <dbReference type="ChEBI" id="CHEBI:83088"/>
        <dbReference type="ChEBI" id="CHEBI:83099"/>
        <dbReference type="ChEBI" id="CHEBI:456215"/>
        <dbReference type="EC" id="6.3.1.20"/>
    </reaction>
</comment>
<accession>A0A075GTA0</accession>
<evidence type="ECO:0000256" key="4">
    <source>
        <dbReference type="ARBA" id="ARBA00022598"/>
    </source>
</evidence>